<dbReference type="Pfam" id="PF00196">
    <property type="entry name" value="GerE"/>
    <property type="match status" value="1"/>
</dbReference>
<dbReference type="SMART" id="SM00421">
    <property type="entry name" value="HTH_LUXR"/>
    <property type="match status" value="1"/>
</dbReference>
<dbReference type="InterPro" id="IPR016032">
    <property type="entry name" value="Sig_transdc_resp-reg_C-effctor"/>
</dbReference>
<evidence type="ECO:0000256" key="1">
    <source>
        <dbReference type="ARBA" id="ARBA00023015"/>
    </source>
</evidence>
<dbReference type="PROSITE" id="PS50043">
    <property type="entry name" value="HTH_LUXR_2"/>
    <property type="match status" value="1"/>
</dbReference>
<proteinExistence type="predicted"/>
<dbReference type="PROSITE" id="PS00622">
    <property type="entry name" value="HTH_LUXR_1"/>
    <property type="match status" value="1"/>
</dbReference>
<gene>
    <name evidence="5" type="ORF">ACFFK0_07180</name>
</gene>
<accession>A0ABV6DHY7</accession>
<keyword evidence="6" id="KW-1185">Reference proteome</keyword>
<sequence>MTEREEEVAHLLQQGLTNAQIGARLFLSEVTVKKYLRSLFDKFGVKNRTQLLVTMMEKRQTIRDNGG</sequence>
<dbReference type="InterPro" id="IPR036388">
    <property type="entry name" value="WH-like_DNA-bd_sf"/>
</dbReference>
<evidence type="ECO:0000313" key="6">
    <source>
        <dbReference type="Proteomes" id="UP001589776"/>
    </source>
</evidence>
<dbReference type="CDD" id="cd06170">
    <property type="entry name" value="LuxR_C_like"/>
    <property type="match status" value="1"/>
</dbReference>
<dbReference type="RefSeq" id="WP_377469363.1">
    <property type="nucleotide sequence ID" value="NZ_JBHLWN010000027.1"/>
</dbReference>
<feature type="domain" description="HTH luxR-type" evidence="4">
    <location>
        <begin position="1"/>
        <end position="59"/>
    </location>
</feature>
<dbReference type="EMBL" id="JBHLWN010000027">
    <property type="protein sequence ID" value="MFC0212242.1"/>
    <property type="molecule type" value="Genomic_DNA"/>
</dbReference>
<dbReference type="SUPFAM" id="SSF46894">
    <property type="entry name" value="C-terminal effector domain of the bipartite response regulators"/>
    <property type="match status" value="1"/>
</dbReference>
<dbReference type="PANTHER" id="PTHR44688:SF16">
    <property type="entry name" value="DNA-BINDING TRANSCRIPTIONAL ACTIVATOR DEVR_DOSR"/>
    <property type="match status" value="1"/>
</dbReference>
<evidence type="ECO:0000256" key="3">
    <source>
        <dbReference type="ARBA" id="ARBA00023163"/>
    </source>
</evidence>
<dbReference type="InterPro" id="IPR000792">
    <property type="entry name" value="Tscrpt_reg_LuxR_C"/>
</dbReference>
<protein>
    <submittedName>
        <fullName evidence="5">Response regulator transcription factor</fullName>
    </submittedName>
</protein>
<evidence type="ECO:0000256" key="2">
    <source>
        <dbReference type="ARBA" id="ARBA00023125"/>
    </source>
</evidence>
<dbReference type="Gene3D" id="1.10.10.10">
    <property type="entry name" value="Winged helix-like DNA-binding domain superfamily/Winged helix DNA-binding domain"/>
    <property type="match status" value="1"/>
</dbReference>
<reference evidence="5 6" key="1">
    <citation type="submission" date="2024-09" db="EMBL/GenBank/DDBJ databases">
        <authorList>
            <person name="Sun Q."/>
            <person name="Mori K."/>
        </authorList>
    </citation>
    <scope>NUCLEOTIDE SEQUENCE [LARGE SCALE GENOMIC DNA]</scope>
    <source>
        <strain evidence="5 6">CCM 7759</strain>
    </source>
</reference>
<keyword evidence="2" id="KW-0238">DNA-binding</keyword>
<evidence type="ECO:0000259" key="4">
    <source>
        <dbReference type="PROSITE" id="PS50043"/>
    </source>
</evidence>
<name>A0ABV6DHY7_9BACL</name>
<evidence type="ECO:0000313" key="5">
    <source>
        <dbReference type="EMBL" id="MFC0212242.1"/>
    </source>
</evidence>
<organism evidence="5 6">
    <name type="scientific">Paenibacillus chartarius</name>
    <dbReference type="NCBI Taxonomy" id="747481"/>
    <lineage>
        <taxon>Bacteria</taxon>
        <taxon>Bacillati</taxon>
        <taxon>Bacillota</taxon>
        <taxon>Bacilli</taxon>
        <taxon>Bacillales</taxon>
        <taxon>Paenibacillaceae</taxon>
        <taxon>Paenibacillus</taxon>
    </lineage>
</organism>
<keyword evidence="3" id="KW-0804">Transcription</keyword>
<dbReference type="PRINTS" id="PR00038">
    <property type="entry name" value="HTHLUXR"/>
</dbReference>
<dbReference type="Proteomes" id="UP001589776">
    <property type="component" value="Unassembled WGS sequence"/>
</dbReference>
<dbReference type="PANTHER" id="PTHR44688">
    <property type="entry name" value="DNA-BINDING TRANSCRIPTIONAL ACTIVATOR DEVR_DOSR"/>
    <property type="match status" value="1"/>
</dbReference>
<comment type="caution">
    <text evidence="5">The sequence shown here is derived from an EMBL/GenBank/DDBJ whole genome shotgun (WGS) entry which is preliminary data.</text>
</comment>
<keyword evidence="1" id="KW-0805">Transcription regulation</keyword>